<protein>
    <recommendedName>
        <fullName evidence="3">Cytoplasmic tRNA 2-thiolation protein 2</fullName>
    </recommendedName>
</protein>
<dbReference type="HAMAP" id="MF_03054">
    <property type="entry name" value="CTU2"/>
    <property type="match status" value="1"/>
</dbReference>
<keyword evidence="2 3" id="KW-0819">tRNA processing</keyword>
<dbReference type="OrthoDB" id="25129at2759"/>
<dbReference type="PANTHER" id="PTHR20882">
    <property type="entry name" value="CYTOPLASMIC TRNA 2-THIOLATION PROTEIN 2"/>
    <property type="match status" value="1"/>
</dbReference>
<dbReference type="STRING" id="1555241.A0A4P9X1T9"/>
<dbReference type="AlphaFoldDB" id="A0A4P9X1T9"/>
<dbReference type="UniPathway" id="UPA00988"/>
<sequence>MCDAAAESSAPVASPAETVAVYRGSQAVGSATTGAGAPSVSAAGSAVRSEGAAAAMKPKRCTRCRAVPPQINARGQAWCHACAQHALVLRFRTLWTRTGMPPLALSVGATRVLQKRQAADPTLVLARPRLALAVSGGPSSTALVEIMHLVMAQAIESGLKPFADCVVLHIRSPDCASASHETPSHAFSSSSSPPPRTHCDDVADVVRRLAASFDLPCLVVDGARVFDPSFTDACAIPSPETADAMAQQQADLVAPPSASFRAAYAACLARHETAAQQTLRAVWRDRAIEVAARRAGCRYVVRGDSLTALAGQALVTTAVGAGMQLPTQMAARARAAPHADRPDPLAAAGDTVLVRDAAEEGRVPRLDVVRPLRDTLRKELAIWCRVRRLPLGDGVPRAAGGGGLPPPRAALTLQDLAVQFLIGLERDFPSTQSILARTAYRVSTDHDPVLPMVVRGESHALAVEAAAEAAQATARGIQRLAAAGSDGATPPAPHVSCTLCAGPVEKRNLNPAAAALSDGRGGGHGVIVDSVDGVDKGGTPTPPPPTCYRCLAVRQGLVPATPSGAESAAVPAPVVYPPPRFDFV</sequence>
<proteinExistence type="inferred from homology"/>
<keyword evidence="1 3" id="KW-0963">Cytoplasm</keyword>
<comment type="subcellular location">
    <subcellularLocation>
        <location evidence="3">Cytoplasm</location>
    </subcellularLocation>
</comment>
<comment type="pathway">
    <text evidence="3">tRNA modification; 5-methoxycarbonylmethyl-2-thiouridine-tRNA biosynthesis.</text>
</comment>
<evidence type="ECO:0000313" key="5">
    <source>
        <dbReference type="Proteomes" id="UP000274922"/>
    </source>
</evidence>
<keyword evidence="5" id="KW-1185">Reference proteome</keyword>
<dbReference type="PANTHER" id="PTHR20882:SF14">
    <property type="entry name" value="CYTOPLASMIC TRNA 2-THIOLATION PROTEIN 2"/>
    <property type="match status" value="1"/>
</dbReference>
<dbReference type="GO" id="GO:0032447">
    <property type="term" value="P:protein urmylation"/>
    <property type="evidence" value="ECO:0007669"/>
    <property type="project" value="UniProtKB-UniRule"/>
</dbReference>
<dbReference type="GO" id="GO:0005829">
    <property type="term" value="C:cytosol"/>
    <property type="evidence" value="ECO:0007669"/>
    <property type="project" value="TreeGrafter"/>
</dbReference>
<organism evidence="4 5">
    <name type="scientific">Caulochytrium protostelioides</name>
    <dbReference type="NCBI Taxonomy" id="1555241"/>
    <lineage>
        <taxon>Eukaryota</taxon>
        <taxon>Fungi</taxon>
        <taxon>Fungi incertae sedis</taxon>
        <taxon>Chytridiomycota</taxon>
        <taxon>Chytridiomycota incertae sedis</taxon>
        <taxon>Chytridiomycetes</taxon>
        <taxon>Caulochytriales</taxon>
        <taxon>Caulochytriaceae</taxon>
        <taxon>Caulochytrium</taxon>
    </lineage>
</organism>
<evidence type="ECO:0000256" key="2">
    <source>
        <dbReference type="ARBA" id="ARBA00022694"/>
    </source>
</evidence>
<dbReference type="Gene3D" id="3.40.50.620">
    <property type="entry name" value="HUPs"/>
    <property type="match status" value="1"/>
</dbReference>
<dbReference type="SUPFAM" id="SSF52402">
    <property type="entry name" value="Adenine nucleotide alpha hydrolases-like"/>
    <property type="match status" value="1"/>
</dbReference>
<dbReference type="Proteomes" id="UP000274922">
    <property type="component" value="Unassembled WGS sequence"/>
</dbReference>
<dbReference type="InterPro" id="IPR014729">
    <property type="entry name" value="Rossmann-like_a/b/a_fold"/>
</dbReference>
<dbReference type="GO" id="GO:0016779">
    <property type="term" value="F:nucleotidyltransferase activity"/>
    <property type="evidence" value="ECO:0007669"/>
    <property type="project" value="UniProtKB-UniRule"/>
</dbReference>
<comment type="similarity">
    <text evidence="3">Belongs to the CTU2/NCS2 family.</text>
</comment>
<evidence type="ECO:0000256" key="3">
    <source>
        <dbReference type="HAMAP-Rule" id="MF_03054"/>
    </source>
</evidence>
<dbReference type="GO" id="GO:0016783">
    <property type="term" value="F:sulfurtransferase activity"/>
    <property type="evidence" value="ECO:0007669"/>
    <property type="project" value="TreeGrafter"/>
</dbReference>
<evidence type="ECO:0000256" key="1">
    <source>
        <dbReference type="ARBA" id="ARBA00022490"/>
    </source>
</evidence>
<dbReference type="EMBL" id="ML014338">
    <property type="protein sequence ID" value="RKO98953.1"/>
    <property type="molecule type" value="Genomic_DNA"/>
</dbReference>
<accession>A0A4P9X1T9</accession>
<dbReference type="InterPro" id="IPR019407">
    <property type="entry name" value="CTU2"/>
</dbReference>
<reference evidence="5" key="1">
    <citation type="journal article" date="2018" name="Nat. Microbiol.">
        <title>Leveraging single-cell genomics to expand the fungal tree of life.</title>
        <authorList>
            <person name="Ahrendt S.R."/>
            <person name="Quandt C.A."/>
            <person name="Ciobanu D."/>
            <person name="Clum A."/>
            <person name="Salamov A."/>
            <person name="Andreopoulos B."/>
            <person name="Cheng J.F."/>
            <person name="Woyke T."/>
            <person name="Pelin A."/>
            <person name="Henrissat B."/>
            <person name="Reynolds N.K."/>
            <person name="Benny G.L."/>
            <person name="Smith M.E."/>
            <person name="James T.Y."/>
            <person name="Grigoriev I.V."/>
        </authorList>
    </citation>
    <scope>NUCLEOTIDE SEQUENCE [LARGE SCALE GENOMIC DNA]</scope>
    <source>
        <strain evidence="5">ATCC 52028</strain>
    </source>
</reference>
<dbReference type="GO" id="GO:0000049">
    <property type="term" value="F:tRNA binding"/>
    <property type="evidence" value="ECO:0007669"/>
    <property type="project" value="InterPro"/>
</dbReference>
<comment type="function">
    <text evidence="3">Plays a central role in 2-thiolation of mcm(5)S(2)U at tRNA wobble positions of tRNA(Lys), tRNA(Glu) and tRNA(Gln). May act by forming a heterodimer with NCS6 that ligates sulfur from thiocarboxylated URM1 onto the uridine of tRNAs at wobble position. Prior mcm(5) tRNA modification by the elongator complex is required for 2-thiolation. May also be involved in protein urmylation.</text>
</comment>
<name>A0A4P9X1T9_9FUNG</name>
<evidence type="ECO:0000313" key="4">
    <source>
        <dbReference type="EMBL" id="RKO98953.1"/>
    </source>
</evidence>
<dbReference type="GO" id="GO:0002143">
    <property type="term" value="P:tRNA wobble position uridine thiolation"/>
    <property type="evidence" value="ECO:0007669"/>
    <property type="project" value="TreeGrafter"/>
</dbReference>
<gene>
    <name evidence="3" type="primary">NCS2</name>
    <name evidence="3" type="synonym">CTU2</name>
    <name evidence="4" type="ORF">CXG81DRAFT_28256</name>
</gene>